<evidence type="ECO:0000256" key="6">
    <source>
        <dbReference type="ARBA" id="ARBA00023172"/>
    </source>
</evidence>
<keyword evidence="6" id="KW-0233">DNA recombination</keyword>
<evidence type="ECO:0000313" key="9">
    <source>
        <dbReference type="Proteomes" id="UP000004642"/>
    </source>
</evidence>
<dbReference type="GO" id="GO:0008094">
    <property type="term" value="F:ATP-dependent activity, acting on DNA"/>
    <property type="evidence" value="ECO:0007669"/>
    <property type="project" value="InterPro"/>
</dbReference>
<feature type="domain" description="RecA family profile 2" evidence="7">
    <location>
        <begin position="1"/>
        <end position="43"/>
    </location>
</feature>
<evidence type="ECO:0000256" key="3">
    <source>
        <dbReference type="ARBA" id="ARBA00022741"/>
    </source>
</evidence>
<dbReference type="Pfam" id="PF00154">
    <property type="entry name" value="RecA_N"/>
    <property type="match status" value="1"/>
</dbReference>
<dbReference type="Pfam" id="PF21096">
    <property type="entry name" value="RecA_C"/>
    <property type="match status" value="1"/>
</dbReference>
<dbReference type="InterPro" id="IPR020587">
    <property type="entry name" value="RecA_monomer-monomer_interface"/>
</dbReference>
<dbReference type="GO" id="GO:0003697">
    <property type="term" value="F:single-stranded DNA binding"/>
    <property type="evidence" value="ECO:0007669"/>
    <property type="project" value="InterPro"/>
</dbReference>
<dbReference type="Proteomes" id="UP000004642">
    <property type="component" value="Unassembled WGS sequence"/>
</dbReference>
<dbReference type="EMBL" id="AFCJ01001766">
    <property type="protein sequence ID" value="EHC34216.1"/>
    <property type="molecule type" value="Genomic_DNA"/>
</dbReference>
<dbReference type="PRINTS" id="PR00142">
    <property type="entry name" value="RECA"/>
</dbReference>
<dbReference type="PATRIC" id="fig|913241.3.peg.3050"/>
<evidence type="ECO:0000256" key="4">
    <source>
        <dbReference type="ARBA" id="ARBA00022840"/>
    </source>
</evidence>
<dbReference type="AlphaFoldDB" id="G5LSM8"/>
<comment type="similarity">
    <text evidence="1">Belongs to the RecA family.</text>
</comment>
<dbReference type="GO" id="GO:0005524">
    <property type="term" value="F:ATP binding"/>
    <property type="evidence" value="ECO:0007669"/>
    <property type="project" value="UniProtKB-KW"/>
</dbReference>
<evidence type="ECO:0000256" key="2">
    <source>
        <dbReference type="ARBA" id="ARBA00015553"/>
    </source>
</evidence>
<reference evidence="8 9" key="1">
    <citation type="journal article" date="2011" name="BMC Genomics">
        <title>Genome sequencing reveals diversification of virulence factor content and possible host adaptation in distinct subpopulations of Salmonella enterica.</title>
        <authorList>
            <person name="den Bakker H.C."/>
            <person name="Moreno Switt A.I."/>
            <person name="Govoni G."/>
            <person name="Cummings C.A."/>
            <person name="Ranieri M.L."/>
            <person name="Degoricija L."/>
            <person name="Hoelzer K."/>
            <person name="Rodriguez-Rivera L.D."/>
            <person name="Brown S."/>
            <person name="Bolchacova E."/>
            <person name="Furtado M.R."/>
            <person name="Wiedmann M."/>
        </authorList>
    </citation>
    <scope>NUCLEOTIDE SEQUENCE [LARGE SCALE GENOMIC DNA]</scope>
    <source>
        <strain evidence="8 9">R6-377</strain>
    </source>
</reference>
<name>G5LSM8_SALET</name>
<organism evidence="8 9">
    <name type="scientific">Salmonella enterica subsp. enterica serovar Alachua str. R6-377</name>
    <dbReference type="NCBI Taxonomy" id="913241"/>
    <lineage>
        <taxon>Bacteria</taxon>
        <taxon>Pseudomonadati</taxon>
        <taxon>Pseudomonadota</taxon>
        <taxon>Gammaproteobacteria</taxon>
        <taxon>Enterobacterales</taxon>
        <taxon>Enterobacteriaceae</taxon>
        <taxon>Salmonella</taxon>
    </lineage>
</organism>
<protein>
    <recommendedName>
        <fullName evidence="2">Protein RecA</fullName>
    </recommendedName>
</protein>
<dbReference type="InterPro" id="IPR013765">
    <property type="entry name" value="DNA_recomb/repair_RecA"/>
</dbReference>
<comment type="caution">
    <text evidence="8">The sequence shown here is derived from an EMBL/GenBank/DDBJ whole genome shotgun (WGS) entry which is preliminary data.</text>
</comment>
<gene>
    <name evidence="8" type="ORF">LTSEALA_4043</name>
</gene>
<dbReference type="Gene3D" id="3.30.250.10">
    <property type="entry name" value="RecA protein, C-terminal domain"/>
    <property type="match status" value="1"/>
</dbReference>
<dbReference type="InterPro" id="IPR027417">
    <property type="entry name" value="P-loop_NTPase"/>
</dbReference>
<keyword evidence="3" id="KW-0547">Nucleotide-binding</keyword>
<dbReference type="GO" id="GO:0006310">
    <property type="term" value="P:DNA recombination"/>
    <property type="evidence" value="ECO:0007669"/>
    <property type="project" value="UniProtKB-KW"/>
</dbReference>
<evidence type="ECO:0000256" key="5">
    <source>
        <dbReference type="ARBA" id="ARBA00023125"/>
    </source>
</evidence>
<dbReference type="Gene3D" id="3.40.50.300">
    <property type="entry name" value="P-loop containing nucleotide triphosphate hydrolases"/>
    <property type="match status" value="1"/>
</dbReference>
<dbReference type="PANTHER" id="PTHR45900:SF1">
    <property type="entry name" value="MITOCHONDRIAL DNA REPAIR PROTEIN RECA HOMOLOG-RELATED"/>
    <property type="match status" value="1"/>
</dbReference>
<accession>G5LSM8</accession>
<dbReference type="InterPro" id="IPR049428">
    <property type="entry name" value="RecA-like_N"/>
</dbReference>
<dbReference type="GO" id="GO:0005829">
    <property type="term" value="C:cytosol"/>
    <property type="evidence" value="ECO:0007669"/>
    <property type="project" value="TreeGrafter"/>
</dbReference>
<dbReference type="PANTHER" id="PTHR45900">
    <property type="entry name" value="RECA"/>
    <property type="match status" value="1"/>
</dbReference>
<dbReference type="SUPFAM" id="SSF54752">
    <property type="entry name" value="RecA protein, C-terminal domain"/>
    <property type="match status" value="1"/>
</dbReference>
<evidence type="ECO:0000259" key="7">
    <source>
        <dbReference type="PROSITE" id="PS50163"/>
    </source>
</evidence>
<keyword evidence="5" id="KW-0238">DNA-binding</keyword>
<keyword evidence="4" id="KW-0067">ATP-binding</keyword>
<proteinExistence type="inferred from homology"/>
<dbReference type="PROSITE" id="PS50163">
    <property type="entry name" value="RECA_3"/>
    <property type="match status" value="1"/>
</dbReference>
<evidence type="ECO:0000313" key="8">
    <source>
        <dbReference type="EMBL" id="EHC34216.1"/>
    </source>
</evidence>
<evidence type="ECO:0000256" key="1">
    <source>
        <dbReference type="ARBA" id="ARBA00009391"/>
    </source>
</evidence>
<dbReference type="InterPro" id="IPR049261">
    <property type="entry name" value="RecA-like_C"/>
</dbReference>
<dbReference type="GO" id="GO:0006281">
    <property type="term" value="P:DNA repair"/>
    <property type="evidence" value="ECO:0007669"/>
    <property type="project" value="InterPro"/>
</dbReference>
<dbReference type="InterPro" id="IPR023400">
    <property type="entry name" value="RecA_C_sf"/>
</dbReference>
<sequence>MKEGDNVVGSETRVKVVKNKIAAPFKQAEFQILYGEGINFYGELVDLGVKEKLIEKAGAWYSYNGEKIGQGKANATTWLKENPATAKEIEKRVRELLLSNQNATPDFAVDDSEGVAETNEDF</sequence>